<proteinExistence type="predicted"/>
<sequence>MGHRAWGMGNKKKEQLPIPNRHVSELTSKPYKSRVKSQALKANLRISLMPNAQCPMPNAQSLILLTCRLYCG</sequence>
<name>A0A2K8SZK5_9NOSO</name>
<dbReference type="EMBL" id="CP024785">
    <property type="protein sequence ID" value="AUB40876.1"/>
    <property type="molecule type" value="Genomic_DNA"/>
</dbReference>
<protein>
    <submittedName>
        <fullName evidence="2">Uncharacterized protein</fullName>
    </submittedName>
</protein>
<evidence type="ECO:0000313" key="3">
    <source>
        <dbReference type="Proteomes" id="UP000232003"/>
    </source>
</evidence>
<evidence type="ECO:0000313" key="2">
    <source>
        <dbReference type="EMBL" id="AUB40876.1"/>
    </source>
</evidence>
<dbReference type="Proteomes" id="UP000232003">
    <property type="component" value="Chromosome"/>
</dbReference>
<dbReference type="AlphaFoldDB" id="A0A2K8SZK5"/>
<gene>
    <name evidence="2" type="ORF">COO91_06910</name>
</gene>
<accession>A0A2K8SZK5</accession>
<organism evidence="2 3">
    <name type="scientific">Nostoc flagelliforme CCNUN1</name>
    <dbReference type="NCBI Taxonomy" id="2038116"/>
    <lineage>
        <taxon>Bacteria</taxon>
        <taxon>Bacillati</taxon>
        <taxon>Cyanobacteriota</taxon>
        <taxon>Cyanophyceae</taxon>
        <taxon>Nostocales</taxon>
        <taxon>Nostocaceae</taxon>
        <taxon>Nostoc</taxon>
    </lineage>
</organism>
<evidence type="ECO:0000256" key="1">
    <source>
        <dbReference type="SAM" id="MobiDB-lite"/>
    </source>
</evidence>
<keyword evidence="3" id="KW-1185">Reference proteome</keyword>
<feature type="region of interest" description="Disordered" evidence="1">
    <location>
        <begin position="1"/>
        <end position="32"/>
    </location>
</feature>
<dbReference type="KEGG" id="nfl:COO91_06910"/>
<reference evidence="2 3" key="1">
    <citation type="submission" date="2017-11" db="EMBL/GenBank/DDBJ databases">
        <title>Complete genome of a free-living desiccation-tolerant cyanobacterium and its photosynthetic adaptation to extreme terrestrial habitat.</title>
        <authorList>
            <person name="Shang J."/>
        </authorList>
    </citation>
    <scope>NUCLEOTIDE SEQUENCE [LARGE SCALE GENOMIC DNA]</scope>
    <source>
        <strain evidence="2 3">CCNUN1</strain>
    </source>
</reference>